<dbReference type="EMBL" id="CP094970">
    <property type="protein sequence ID" value="UYM03910.1"/>
    <property type="molecule type" value="Genomic_DNA"/>
</dbReference>
<dbReference type="GO" id="GO:0016874">
    <property type="term" value="F:ligase activity"/>
    <property type="evidence" value="ECO:0007669"/>
    <property type="project" value="UniProtKB-KW"/>
</dbReference>
<gene>
    <name evidence="1" type="ORF">L0C25_15325</name>
</gene>
<evidence type="ECO:0000313" key="2">
    <source>
        <dbReference type="Proteomes" id="UP001164390"/>
    </source>
</evidence>
<proteinExistence type="predicted"/>
<keyword evidence="1" id="KW-0436">Ligase</keyword>
<dbReference type="RefSeq" id="WP_271632552.1">
    <property type="nucleotide sequence ID" value="NZ_CP094970.1"/>
</dbReference>
<dbReference type="KEGG" id="sgrg:L0C25_15325"/>
<protein>
    <submittedName>
        <fullName evidence="1">2'-5' RNA ligase family protein</fullName>
    </submittedName>
</protein>
<evidence type="ECO:0000313" key="1">
    <source>
        <dbReference type="EMBL" id="UYM03910.1"/>
    </source>
</evidence>
<dbReference type="Proteomes" id="UP001164390">
    <property type="component" value="Chromosome"/>
</dbReference>
<dbReference type="Pfam" id="PF13563">
    <property type="entry name" value="2_5_RNA_ligase2"/>
    <property type="match status" value="1"/>
</dbReference>
<dbReference type="Gene3D" id="3.90.1140.10">
    <property type="entry name" value="Cyclic phosphodiesterase"/>
    <property type="match status" value="1"/>
</dbReference>
<reference evidence="1" key="1">
    <citation type="submission" date="2022-01" db="EMBL/GenBank/DDBJ databases">
        <title>Nocardioidaceae gen. sp. A5X3R13.</title>
        <authorList>
            <person name="Lopez Marin M.A."/>
            <person name="Uhlik O."/>
        </authorList>
    </citation>
    <scope>NUCLEOTIDE SEQUENCE</scope>
    <source>
        <strain evidence="1">A5X3R13</strain>
    </source>
</reference>
<dbReference type="InterPro" id="IPR009097">
    <property type="entry name" value="Cyclic_Pdiesterase"/>
</dbReference>
<dbReference type="SUPFAM" id="SSF55144">
    <property type="entry name" value="LigT-like"/>
    <property type="match status" value="1"/>
</dbReference>
<keyword evidence="2" id="KW-1185">Reference proteome</keyword>
<sequence length="174" mass="18680">MTQSVELLLDDDADAGVRGEWSALQKAGLPSQGANPADTNRPHVTLWAGDALDPSDEGALAELASGLPMPLRLGALACFGRRRFVLVRFVVTSVPLLMLQASVARVCGVDPRSTLAPGQWTPHVTLARRLTAAEVGRAVDALGRAPERAAEAIGWRRWDGDARREWPLPTRSLS</sequence>
<name>A0AA46TES9_9ACTN</name>
<accession>A0AA46TES9</accession>
<dbReference type="AlphaFoldDB" id="A0AA46TES9"/>
<organism evidence="1 2">
    <name type="scientific">Solicola gregarius</name>
    <dbReference type="NCBI Taxonomy" id="2908642"/>
    <lineage>
        <taxon>Bacteria</taxon>
        <taxon>Bacillati</taxon>
        <taxon>Actinomycetota</taxon>
        <taxon>Actinomycetes</taxon>
        <taxon>Propionibacteriales</taxon>
        <taxon>Nocardioidaceae</taxon>
        <taxon>Solicola</taxon>
    </lineage>
</organism>